<feature type="domain" description="FecR protein" evidence="2">
    <location>
        <begin position="188"/>
        <end position="287"/>
    </location>
</feature>
<dbReference type="RefSeq" id="WP_113614550.1">
    <property type="nucleotide sequence ID" value="NZ_QFFJ01000001.1"/>
</dbReference>
<feature type="transmembrane region" description="Helical" evidence="1">
    <location>
        <begin position="98"/>
        <end position="116"/>
    </location>
</feature>
<dbReference type="Gene3D" id="3.55.50.30">
    <property type="match status" value="1"/>
</dbReference>
<sequence>MSGDIFQAMTKEQLHSFLKDYSAGKYSQQDYTAFRQWLAAAGPEEQLEVLDKYGELLNGMPDTPSMDFRRIAMIENALNEAEQEKEEQPTRIVSYRRWWAAAAILVLFGAGTALLMNRLSKPPMVAQAPILPGRDGAVLTLGDGSQIVLDSLGNGIVATQSGASIVLNSGRLGYDQTANAQDGPQYNTLSTPVGRQFKVTLPDGTTVWLNAQSSVKFPTYFSGDDRTVIVSGEVYMDVAQDAKHPFKVNILRADKSIGTVEVLGTHFNINAYPDESACKVTLVQGAVMVSAGAAAGKTLLKPDQQAAISENQHISVQHANTESVTAWKNGYFDFENNDLTMLARQLTRWYGIDTKVMENAPETEFGGKISRNLVLQEMIKVLNQAGVHCRLENDKKLVFIP</sequence>
<keyword evidence="1" id="KW-0812">Transmembrane</keyword>
<organism evidence="4 5">
    <name type="scientific">Chitinophaga flava</name>
    <dbReference type="NCBI Taxonomy" id="2259036"/>
    <lineage>
        <taxon>Bacteria</taxon>
        <taxon>Pseudomonadati</taxon>
        <taxon>Bacteroidota</taxon>
        <taxon>Chitinophagia</taxon>
        <taxon>Chitinophagales</taxon>
        <taxon>Chitinophagaceae</taxon>
        <taxon>Chitinophaga</taxon>
    </lineage>
</organism>
<proteinExistence type="predicted"/>
<gene>
    <name evidence="4" type="ORF">DF182_04930</name>
</gene>
<feature type="domain" description="Protein FecR C-terminal" evidence="3">
    <location>
        <begin position="331"/>
        <end position="395"/>
    </location>
</feature>
<dbReference type="OrthoDB" id="625980at2"/>
<evidence type="ECO:0000259" key="3">
    <source>
        <dbReference type="Pfam" id="PF16344"/>
    </source>
</evidence>
<keyword evidence="1" id="KW-0472">Membrane</keyword>
<dbReference type="Pfam" id="PF16344">
    <property type="entry name" value="FecR_C"/>
    <property type="match status" value="1"/>
</dbReference>
<dbReference type="InterPro" id="IPR032508">
    <property type="entry name" value="FecR_C"/>
</dbReference>
<keyword evidence="1" id="KW-1133">Transmembrane helix</keyword>
<dbReference type="InterPro" id="IPR006860">
    <property type="entry name" value="FecR"/>
</dbReference>
<evidence type="ECO:0000313" key="5">
    <source>
        <dbReference type="Proteomes" id="UP000253410"/>
    </source>
</evidence>
<keyword evidence="5" id="KW-1185">Reference proteome</keyword>
<protein>
    <submittedName>
        <fullName evidence="4">Iron dicitrate transport regulator FecR</fullName>
    </submittedName>
</protein>
<reference evidence="4 5" key="1">
    <citation type="submission" date="2018-05" db="EMBL/GenBank/DDBJ databases">
        <title>Chitinophaga sp. K3CV102501T nov., isolated from isolated from a monsoon evergreen broad-leaved forest soil.</title>
        <authorList>
            <person name="Lv Y."/>
        </authorList>
    </citation>
    <scope>NUCLEOTIDE SEQUENCE [LARGE SCALE GENOMIC DNA]</scope>
    <source>
        <strain evidence="4 5">GDMCC 1.1325</strain>
    </source>
</reference>
<accession>A0A365Y031</accession>
<dbReference type="InterPro" id="IPR012373">
    <property type="entry name" value="Ferrdict_sens_TM"/>
</dbReference>
<dbReference type="Proteomes" id="UP000253410">
    <property type="component" value="Unassembled WGS sequence"/>
</dbReference>
<dbReference type="GO" id="GO:0016989">
    <property type="term" value="F:sigma factor antagonist activity"/>
    <property type="evidence" value="ECO:0007669"/>
    <property type="project" value="TreeGrafter"/>
</dbReference>
<evidence type="ECO:0000313" key="4">
    <source>
        <dbReference type="EMBL" id="RBL91947.1"/>
    </source>
</evidence>
<dbReference type="PANTHER" id="PTHR30273">
    <property type="entry name" value="PERIPLASMIC SIGNAL SENSOR AND SIGMA FACTOR ACTIVATOR FECR-RELATED"/>
    <property type="match status" value="1"/>
</dbReference>
<dbReference type="EMBL" id="QFFJ01000001">
    <property type="protein sequence ID" value="RBL91947.1"/>
    <property type="molecule type" value="Genomic_DNA"/>
</dbReference>
<evidence type="ECO:0000256" key="1">
    <source>
        <dbReference type="SAM" id="Phobius"/>
    </source>
</evidence>
<dbReference type="Gene3D" id="2.60.120.1440">
    <property type="match status" value="1"/>
</dbReference>
<dbReference type="Pfam" id="PF04773">
    <property type="entry name" value="FecR"/>
    <property type="match status" value="1"/>
</dbReference>
<dbReference type="AlphaFoldDB" id="A0A365Y031"/>
<name>A0A365Y031_9BACT</name>
<dbReference type="PANTHER" id="PTHR30273:SF2">
    <property type="entry name" value="PROTEIN FECR"/>
    <property type="match status" value="1"/>
</dbReference>
<comment type="caution">
    <text evidence="4">The sequence shown here is derived from an EMBL/GenBank/DDBJ whole genome shotgun (WGS) entry which is preliminary data.</text>
</comment>
<evidence type="ECO:0000259" key="2">
    <source>
        <dbReference type="Pfam" id="PF04773"/>
    </source>
</evidence>